<organism evidence="1 2">
    <name type="scientific">Thermomonospora cellulosilytica</name>
    <dbReference type="NCBI Taxonomy" id="1411118"/>
    <lineage>
        <taxon>Bacteria</taxon>
        <taxon>Bacillati</taxon>
        <taxon>Actinomycetota</taxon>
        <taxon>Actinomycetes</taxon>
        <taxon>Streptosporangiales</taxon>
        <taxon>Thermomonosporaceae</taxon>
        <taxon>Thermomonospora</taxon>
    </lineage>
</organism>
<dbReference type="InterPro" id="IPR016024">
    <property type="entry name" value="ARM-type_fold"/>
</dbReference>
<dbReference type="EMBL" id="JACJII010000001">
    <property type="protein sequence ID" value="MBA9004185.1"/>
    <property type="molecule type" value="Genomic_DNA"/>
</dbReference>
<name>A0A7W3R9B7_9ACTN</name>
<sequence length="502" mass="53896">MTDWPALVAAAADRAGERWELAGRLVDAARDRQAAEQALTALTAAPPALWPRLDDELRAASAYHATGRWRVVVGGPRPLAALLAACSRNGREREWAVRSEAVRTDPRLLPVLMIRTADWAPPVREQARRTLDEMLAAPGVLSPEQAATVLGVAVLLRARLRGDHAFTAVARALAAAPDATLAAARAATDLRTRRAAHQIWLDSGRAGQDALVHAALTEIDPVSRVRCAAAVARTAARERDAARLERLLGARCARVRVEALTGLVEIGRPEAGVAFLRTRSTLLRATAQWAVRRAGEDPAGLYRAAVSAGSEADSRTGEVSPGAVAGLGECGTADDVDLLLPLLGHGRPRVRAEAVRAVRRLGGPMDPIAAMLTDPAPAVVRAVTRALRGEPGLPLTGRLWELLNGERPRHVRLGAHRLLRSRDAWTRVEADLVLITDPDPELAARGRADLVAWMRRDSATAYTPPSPAARERIRTLLTTAAPALGPDRTRLLRWLVETSRPA</sequence>
<evidence type="ECO:0000313" key="1">
    <source>
        <dbReference type="EMBL" id="MBA9004185.1"/>
    </source>
</evidence>
<dbReference type="RefSeq" id="WP_182705747.1">
    <property type="nucleotide sequence ID" value="NZ_JACJII010000001.1"/>
</dbReference>
<dbReference type="Gene3D" id="1.25.10.10">
    <property type="entry name" value="Leucine-rich Repeat Variant"/>
    <property type="match status" value="1"/>
</dbReference>
<protein>
    <submittedName>
        <fullName evidence="1">HEAT repeat protein</fullName>
    </submittedName>
</protein>
<proteinExistence type="predicted"/>
<dbReference type="Pfam" id="PF13646">
    <property type="entry name" value="HEAT_2"/>
    <property type="match status" value="1"/>
</dbReference>
<accession>A0A7W3R9B7</accession>
<reference evidence="1 2" key="1">
    <citation type="submission" date="2020-08" db="EMBL/GenBank/DDBJ databases">
        <title>Sequencing the genomes of 1000 actinobacteria strains.</title>
        <authorList>
            <person name="Klenk H.-P."/>
        </authorList>
    </citation>
    <scope>NUCLEOTIDE SEQUENCE [LARGE SCALE GENOMIC DNA]</scope>
    <source>
        <strain evidence="1 2">DSM 45823</strain>
    </source>
</reference>
<dbReference type="AlphaFoldDB" id="A0A7W3R9B7"/>
<dbReference type="Proteomes" id="UP000539313">
    <property type="component" value="Unassembled WGS sequence"/>
</dbReference>
<evidence type="ECO:0000313" key="2">
    <source>
        <dbReference type="Proteomes" id="UP000539313"/>
    </source>
</evidence>
<dbReference type="InterPro" id="IPR011989">
    <property type="entry name" value="ARM-like"/>
</dbReference>
<dbReference type="SUPFAM" id="SSF48371">
    <property type="entry name" value="ARM repeat"/>
    <property type="match status" value="1"/>
</dbReference>
<gene>
    <name evidence="1" type="ORF">HNR21_003067</name>
</gene>
<keyword evidence="2" id="KW-1185">Reference proteome</keyword>
<comment type="caution">
    <text evidence="1">The sequence shown here is derived from an EMBL/GenBank/DDBJ whole genome shotgun (WGS) entry which is preliminary data.</text>
</comment>